<dbReference type="Proteomes" id="UP000246740">
    <property type="component" value="Unassembled WGS sequence"/>
</dbReference>
<accession>A0A317XSX2</accession>
<evidence type="ECO:0000313" key="3">
    <source>
        <dbReference type="Proteomes" id="UP000246740"/>
    </source>
</evidence>
<sequence length="426" mass="44355">MAGARGNVIDLTAESPPAARNGSRSAAPSSARDDDTAGMGTHITDWSRTHSNRTSTSTSAAASTAAAPRHTQPGSIAADDAIVVSSDEEDDGDIAIVRESRSHRHPDAWHSHFLAPTRSSARDTGSMRFHDGIGQGPHGGGSRIPQSIGVLSSSGSAARQHPFHGTRHTSGPGVSIPAMNTRSAAMGGGGGAGRFVFGSFGTTFGMELIGNYLQNLRSARGNGTEGPHAAPPIPQKYDPKWTHPFDAQPNFVHSIIEPPIEVDTYFDDKNAVSGPLPDTTPICAGCRRALVTGGTGETRMWALPCGHVIDGRCVDLFSGLSTAPSQVGVVANDASSRATTGPRKGKAKAVEPPDDEPPAKMSRTSGTKRTRAKAAAAAATASSTSLLPPPPPPPPKPRRFECPVHGCGQKCTKEQGSKYSAWQIYV</sequence>
<gene>
    <name evidence="2" type="ORF">BCV70DRAFT_210622</name>
</gene>
<reference evidence="2 3" key="1">
    <citation type="journal article" date="2018" name="Mol. Biol. Evol.">
        <title>Broad Genomic Sampling Reveals a Smut Pathogenic Ancestry of the Fungal Clade Ustilaginomycotina.</title>
        <authorList>
            <person name="Kijpornyongpan T."/>
            <person name="Mondo S.J."/>
            <person name="Barry K."/>
            <person name="Sandor L."/>
            <person name="Lee J."/>
            <person name="Lipzen A."/>
            <person name="Pangilinan J."/>
            <person name="LaButti K."/>
            <person name="Hainaut M."/>
            <person name="Henrissat B."/>
            <person name="Grigoriev I.V."/>
            <person name="Spatafora J.W."/>
            <person name="Aime M.C."/>
        </authorList>
    </citation>
    <scope>NUCLEOTIDE SEQUENCE [LARGE SCALE GENOMIC DNA]</scope>
    <source>
        <strain evidence="2 3">MCA 3645</strain>
    </source>
</reference>
<protein>
    <submittedName>
        <fullName evidence="2">Uncharacterized protein</fullName>
    </submittedName>
</protein>
<dbReference type="STRING" id="1882483.A0A317XSX2"/>
<feature type="region of interest" description="Disordered" evidence="1">
    <location>
        <begin position="133"/>
        <end position="180"/>
    </location>
</feature>
<keyword evidence="3" id="KW-1185">Reference proteome</keyword>
<organism evidence="2 3">
    <name type="scientific">Testicularia cyperi</name>
    <dbReference type="NCBI Taxonomy" id="1882483"/>
    <lineage>
        <taxon>Eukaryota</taxon>
        <taxon>Fungi</taxon>
        <taxon>Dikarya</taxon>
        <taxon>Basidiomycota</taxon>
        <taxon>Ustilaginomycotina</taxon>
        <taxon>Ustilaginomycetes</taxon>
        <taxon>Ustilaginales</taxon>
        <taxon>Anthracoideaceae</taxon>
        <taxon>Testicularia</taxon>
    </lineage>
</organism>
<evidence type="ECO:0000256" key="1">
    <source>
        <dbReference type="SAM" id="MobiDB-lite"/>
    </source>
</evidence>
<feature type="compositionally biased region" description="Low complexity" evidence="1">
    <location>
        <begin position="52"/>
        <end position="71"/>
    </location>
</feature>
<proteinExistence type="predicted"/>
<feature type="region of interest" description="Disordered" evidence="1">
    <location>
        <begin position="331"/>
        <end position="401"/>
    </location>
</feature>
<dbReference type="OrthoDB" id="2507647at2759"/>
<dbReference type="EMBL" id="KZ819190">
    <property type="protein sequence ID" value="PWZ01395.1"/>
    <property type="molecule type" value="Genomic_DNA"/>
</dbReference>
<feature type="region of interest" description="Disordered" evidence="1">
    <location>
        <begin position="1"/>
        <end position="84"/>
    </location>
</feature>
<feature type="compositionally biased region" description="Low complexity" evidence="1">
    <location>
        <begin position="373"/>
        <end position="386"/>
    </location>
</feature>
<dbReference type="AlphaFoldDB" id="A0A317XSX2"/>
<dbReference type="InParanoid" id="A0A317XSX2"/>
<evidence type="ECO:0000313" key="2">
    <source>
        <dbReference type="EMBL" id="PWZ01395.1"/>
    </source>
</evidence>
<feature type="compositionally biased region" description="Gly residues" evidence="1">
    <location>
        <begin position="133"/>
        <end position="142"/>
    </location>
</feature>
<feature type="compositionally biased region" description="Low complexity" evidence="1">
    <location>
        <begin position="15"/>
        <end position="30"/>
    </location>
</feature>
<name>A0A317XSX2_9BASI</name>